<evidence type="ECO:0000313" key="1">
    <source>
        <dbReference type="EMBL" id="ACU14511.1"/>
    </source>
</evidence>
<sequence>MFRRLQDKAKSVWGDEDLSCISLNPGASAMHKLRPQPSWDRTCTAAAAAGLLSELQLLPQFSSVELEKQAEAVEHALTVLLDALTNRRLRMGRSITRKMRHTNIQ</sequence>
<dbReference type="OrthoDB" id="408541at2759"/>
<proteinExistence type="evidence at transcript level"/>
<dbReference type="GeneID" id="100306372"/>
<dbReference type="InterPro" id="IPR039262">
    <property type="entry name" value="DTWD2/TAPT"/>
</dbReference>
<name>C6SZ38_SOYBN</name>
<protein>
    <submittedName>
        <fullName evidence="1">Uncharacterized protein</fullName>
    </submittedName>
</protein>
<dbReference type="ExpressionAtlas" id="C6SZ38">
    <property type="expression patterns" value="baseline and differential"/>
</dbReference>
<dbReference type="KEGG" id="gmx:100306372"/>
<accession>C6SZ38</accession>
<dbReference type="EMBL" id="BT090436">
    <property type="protein sequence ID" value="ACU14511.1"/>
    <property type="molecule type" value="mRNA"/>
</dbReference>
<dbReference type="RefSeq" id="NP_001237794.2">
    <property type="nucleotide sequence ID" value="NM_001250865.2"/>
</dbReference>
<organism evidence="1">
    <name type="scientific">Glycine max</name>
    <name type="common">Soybean</name>
    <name type="synonym">Glycine hispida</name>
    <dbReference type="NCBI Taxonomy" id="3847"/>
    <lineage>
        <taxon>Eukaryota</taxon>
        <taxon>Viridiplantae</taxon>
        <taxon>Streptophyta</taxon>
        <taxon>Embryophyta</taxon>
        <taxon>Tracheophyta</taxon>
        <taxon>Spermatophyta</taxon>
        <taxon>Magnoliopsida</taxon>
        <taxon>eudicotyledons</taxon>
        <taxon>Gunneridae</taxon>
        <taxon>Pentapetalae</taxon>
        <taxon>rosids</taxon>
        <taxon>fabids</taxon>
        <taxon>Fabales</taxon>
        <taxon>Fabaceae</taxon>
        <taxon>Papilionoideae</taxon>
        <taxon>50 kb inversion clade</taxon>
        <taxon>NPAAA clade</taxon>
        <taxon>indigoferoid/millettioid clade</taxon>
        <taxon>Phaseoleae</taxon>
        <taxon>Glycine</taxon>
        <taxon>Glycine subgen. Soja</taxon>
    </lineage>
</organism>
<dbReference type="AlphaFoldDB" id="C6SZ38"/>
<reference evidence="1" key="1">
    <citation type="submission" date="2009-08" db="EMBL/GenBank/DDBJ databases">
        <authorList>
            <person name="Cheung F."/>
            <person name="Xiao Y."/>
            <person name="Chan A."/>
            <person name="Moskal W."/>
            <person name="Town C.D."/>
        </authorList>
    </citation>
    <scope>NUCLEOTIDE SEQUENCE</scope>
</reference>
<dbReference type="PANTHER" id="PTHR21392">
    <property type="entry name" value="TRNA-URIDINE AMINOCARBOXYPROPYLTRANSFERASE 2"/>
    <property type="match status" value="1"/>
</dbReference>
<dbReference type="PANTHER" id="PTHR21392:SF4">
    <property type="entry name" value="TRNA-URIDINE AMINOCARBOXYPROPYLTRANSFERASE"/>
    <property type="match status" value="1"/>
</dbReference>